<dbReference type="Proteomes" id="UP000183994">
    <property type="component" value="Unassembled WGS sequence"/>
</dbReference>
<dbReference type="InterPro" id="IPR011460">
    <property type="entry name" value="Lcl_C"/>
</dbReference>
<feature type="domain" description="Lcl C-terminal" evidence="2">
    <location>
        <begin position="192"/>
        <end position="307"/>
    </location>
</feature>
<gene>
    <name evidence="3" type="ORF">SAMN02745216_00193</name>
</gene>
<proteinExistence type="predicted"/>
<accession>A0A1M6CAF3</accession>
<reference evidence="4" key="1">
    <citation type="submission" date="2016-11" db="EMBL/GenBank/DDBJ databases">
        <authorList>
            <person name="Varghese N."/>
            <person name="Submissions S."/>
        </authorList>
    </citation>
    <scope>NUCLEOTIDE SEQUENCE [LARGE SCALE GENOMIC DNA]</scope>
    <source>
        <strain evidence="4">DSM 16219</strain>
    </source>
</reference>
<evidence type="ECO:0000313" key="3">
    <source>
        <dbReference type="EMBL" id="SHI57979.1"/>
    </source>
</evidence>
<dbReference type="PANTHER" id="PTHR35812:SF1">
    <property type="entry name" value="LIPOPROTEIN"/>
    <property type="match status" value="1"/>
</dbReference>
<dbReference type="Pfam" id="PF07603">
    <property type="entry name" value="Lcl_C"/>
    <property type="match status" value="2"/>
</dbReference>
<evidence type="ECO:0000256" key="1">
    <source>
        <dbReference type="SAM" id="MobiDB-lite"/>
    </source>
</evidence>
<dbReference type="AlphaFoldDB" id="A0A1M6CAF3"/>
<evidence type="ECO:0000259" key="2">
    <source>
        <dbReference type="Pfam" id="PF07603"/>
    </source>
</evidence>
<sequence>MPKPIAIATDQTQCFDPDGKAIPCQGTGQDGETRTGAPWPEPRFTDQGQCVLDNLTGLMWTRDANPEEFPLSWDEALAAVEAMNRDQAHGYSDWRLPTRPQLFSLISHTEINPALPKGHPFENVFAGYYWTSDFCARFPNQAWYVHLGGARVFSGMKHGSYMVWPVREDEPGSGRKTDPSADRFITHENWAEDSLTGLGWMQTSSLPAKPVSWPQALHLVRKLNEDKALGFNDWRLPNIRELDSLIDLTAHTPALSPGRPFPHVELGYWSSTTSVYDPSYAWVLYTRDGRIGVGFKTGEDFFAWPVRSLRPFL</sequence>
<protein>
    <recommendedName>
        <fullName evidence="2">Lcl C-terminal domain-containing protein</fullName>
    </recommendedName>
</protein>
<feature type="domain" description="Lcl C-terminal" evidence="2">
    <location>
        <begin position="49"/>
        <end position="167"/>
    </location>
</feature>
<name>A0A1M6CAF3_9BACT</name>
<dbReference type="RefSeq" id="WP_073471985.1">
    <property type="nucleotide sequence ID" value="NZ_FQZU01000001.1"/>
</dbReference>
<dbReference type="OrthoDB" id="9793251at2"/>
<organism evidence="3 4">
    <name type="scientific">Desulfatibacillum alkenivorans DSM 16219</name>
    <dbReference type="NCBI Taxonomy" id="1121393"/>
    <lineage>
        <taxon>Bacteria</taxon>
        <taxon>Pseudomonadati</taxon>
        <taxon>Thermodesulfobacteriota</taxon>
        <taxon>Desulfobacteria</taxon>
        <taxon>Desulfobacterales</taxon>
        <taxon>Desulfatibacillaceae</taxon>
        <taxon>Desulfatibacillum</taxon>
    </lineage>
</organism>
<dbReference type="STRING" id="1121393.SAMN02745216_00193"/>
<dbReference type="PANTHER" id="PTHR35812">
    <property type="entry name" value="LIPOPROTEIN"/>
    <property type="match status" value="1"/>
</dbReference>
<evidence type="ECO:0000313" key="4">
    <source>
        <dbReference type="Proteomes" id="UP000183994"/>
    </source>
</evidence>
<feature type="region of interest" description="Disordered" evidence="1">
    <location>
        <begin position="24"/>
        <end position="43"/>
    </location>
</feature>
<dbReference type="EMBL" id="FQZU01000001">
    <property type="protein sequence ID" value="SHI57979.1"/>
    <property type="molecule type" value="Genomic_DNA"/>
</dbReference>
<keyword evidence="4" id="KW-1185">Reference proteome</keyword>